<dbReference type="InterPro" id="IPR034660">
    <property type="entry name" value="DinB/YfiT-like"/>
</dbReference>
<dbReference type="Pfam" id="PF12867">
    <property type="entry name" value="DinB_2"/>
    <property type="match status" value="1"/>
</dbReference>
<accession>A0A077UVT5</accession>
<dbReference type="Proteomes" id="UP000044616">
    <property type="component" value="Unassembled WGS sequence"/>
</dbReference>
<keyword evidence="4" id="KW-0378">Hydrolase</keyword>
<protein>
    <submittedName>
        <fullName evidence="4">Metal-dependent hydrolase</fullName>
        <ecNumber evidence="2">3.-.-.-</ecNumber>
    </submittedName>
</protein>
<dbReference type="EC" id="3.-.-.-" evidence="2"/>
<accession>A0A2K4AIL4</accession>
<reference evidence="2 5" key="1">
    <citation type="submission" date="2014-05" db="EMBL/GenBank/DDBJ databases">
        <authorList>
            <person name="Aslett A.Martin."/>
            <person name="De Silva Nishadi"/>
        </authorList>
    </citation>
    <scope>NUCLEOTIDE SEQUENCE [LARGE SCALE GENOMIC DNA]</scope>
</reference>
<dbReference type="Proteomes" id="UP000596960">
    <property type="component" value="Unassembled WGS sequence"/>
</dbReference>
<evidence type="ECO:0000259" key="1">
    <source>
        <dbReference type="Pfam" id="PF12867"/>
    </source>
</evidence>
<reference evidence="3 7" key="3">
    <citation type="submission" date="2020-10" db="EMBL/GenBank/DDBJ databases">
        <title>Phenotypic and genomic profiling of Staphylococcus argenteus in Canada and the United States and recommendations for clinical result reporting.</title>
        <authorList>
            <person name="Eshaghi A."/>
            <person name="Bommersbach C."/>
            <person name="Zitterman S."/>
            <person name="Burnham C.-A.D."/>
            <person name="Patel R."/>
            <person name="Schuetz A.N."/>
            <person name="Patel S.N."/>
            <person name="Kus J.V."/>
        </authorList>
    </citation>
    <scope>NUCLEOTIDE SEQUENCE [LARGE SCALE GENOMIC DNA]</scope>
    <source>
        <strain evidence="3 7">DSM 28300</strain>
    </source>
</reference>
<dbReference type="InterPro" id="IPR024775">
    <property type="entry name" value="DinB-like"/>
</dbReference>
<dbReference type="GeneID" id="98344634"/>
<dbReference type="RefSeq" id="WP_047529283.1">
    <property type="nucleotide sequence ID" value="NZ_CBCSFW010000002.1"/>
</dbReference>
<evidence type="ECO:0000313" key="5">
    <source>
        <dbReference type="Proteomes" id="UP000044616"/>
    </source>
</evidence>
<dbReference type="NCBIfam" id="NF009807">
    <property type="entry name" value="PRK13291.1"/>
    <property type="match status" value="1"/>
</dbReference>
<sequence length="174" mass="20393">MNVRFPIGQLKVPETITSAHIERWTNEINEYSSQLSSIVNYLDEEELNRTYREGAWTVRQLVHHIVDSQLNLYLRLKLALTDKEPYVSEFNQEQWAIQSDYDLPVQVSVDLLRNLNMRVVSLIKEISTTQFSRAFELQNTGRVTVGETIAKLSWHERHHLAHIQIALNQFNEEC</sequence>
<evidence type="ECO:0000313" key="4">
    <source>
        <dbReference type="EMBL" id="PNZ49916.1"/>
    </source>
</evidence>
<dbReference type="Proteomes" id="UP000236395">
    <property type="component" value="Unassembled WGS sequence"/>
</dbReference>
<dbReference type="EMBL" id="CCEH01000002">
    <property type="protein sequence ID" value="CDR27183.1"/>
    <property type="molecule type" value="Genomic_DNA"/>
</dbReference>
<dbReference type="AlphaFoldDB" id="A0A2K4AIL4"/>
<dbReference type="EMBL" id="JADAMT010000001">
    <property type="protein sequence ID" value="MBE2127607.1"/>
    <property type="molecule type" value="Genomic_DNA"/>
</dbReference>
<gene>
    <name evidence="2" type="primary">yfiT</name>
    <name evidence="4" type="ORF">CD116_05015</name>
    <name evidence="2" type="ORF">ERS140147_00398</name>
    <name evidence="3" type="ORF">ILQ21_00810</name>
</gene>
<organism evidence="4 6">
    <name type="scientific">Staphylococcus schweitzeri</name>
    <dbReference type="NCBI Taxonomy" id="1654388"/>
    <lineage>
        <taxon>Bacteria</taxon>
        <taxon>Bacillati</taxon>
        <taxon>Bacillota</taxon>
        <taxon>Bacilli</taxon>
        <taxon>Bacillales</taxon>
        <taxon>Staphylococcaceae</taxon>
        <taxon>Staphylococcus</taxon>
    </lineage>
</organism>
<dbReference type="EMBL" id="PPQS01000026">
    <property type="protein sequence ID" value="PNZ49916.1"/>
    <property type="molecule type" value="Genomic_DNA"/>
</dbReference>
<evidence type="ECO:0000313" key="3">
    <source>
        <dbReference type="EMBL" id="MBE2127607.1"/>
    </source>
</evidence>
<evidence type="ECO:0000313" key="6">
    <source>
        <dbReference type="Proteomes" id="UP000236395"/>
    </source>
</evidence>
<dbReference type="GO" id="GO:0016787">
    <property type="term" value="F:hydrolase activity"/>
    <property type="evidence" value="ECO:0007669"/>
    <property type="project" value="UniProtKB-KW"/>
</dbReference>
<reference evidence="4 6" key="2">
    <citation type="submission" date="2017-08" db="EMBL/GenBank/DDBJ databases">
        <title>Draft genome sequences of 64 type strains of genus Staph aureus.</title>
        <authorList>
            <person name="Cole K."/>
            <person name="Golubchik T."/>
            <person name="Russell J."/>
            <person name="Foster D."/>
            <person name="Llewelyn M."/>
            <person name="Wilson D."/>
            <person name="Crook D."/>
            <person name="Paul J."/>
        </authorList>
    </citation>
    <scope>NUCLEOTIDE SEQUENCE [LARGE SCALE GENOMIC DNA]</scope>
    <source>
        <strain evidence="4 6">DSM 28300</strain>
    </source>
</reference>
<proteinExistence type="predicted"/>
<evidence type="ECO:0000313" key="7">
    <source>
        <dbReference type="Proteomes" id="UP000596960"/>
    </source>
</evidence>
<dbReference type="SUPFAM" id="SSF109854">
    <property type="entry name" value="DinB/YfiT-like putative metalloenzymes"/>
    <property type="match status" value="1"/>
</dbReference>
<dbReference type="Gene3D" id="1.20.120.450">
    <property type="entry name" value="dinb family like domain"/>
    <property type="match status" value="1"/>
</dbReference>
<keyword evidence="7" id="KW-1185">Reference proteome</keyword>
<name>A0A2K4AIL4_9STAP</name>
<feature type="domain" description="DinB-like" evidence="1">
    <location>
        <begin position="34"/>
        <end position="163"/>
    </location>
</feature>
<evidence type="ECO:0000313" key="2">
    <source>
        <dbReference type="EMBL" id="CDR27183.1"/>
    </source>
</evidence>